<evidence type="ECO:0000313" key="2">
    <source>
        <dbReference type="EMBL" id="TDU80915.1"/>
    </source>
</evidence>
<feature type="transmembrane region" description="Helical" evidence="1">
    <location>
        <begin position="354"/>
        <end position="375"/>
    </location>
</feature>
<dbReference type="GO" id="GO:0042910">
    <property type="term" value="F:xenobiotic transmembrane transporter activity"/>
    <property type="evidence" value="ECO:0007669"/>
    <property type="project" value="TreeGrafter"/>
</dbReference>
<dbReference type="GO" id="GO:0005886">
    <property type="term" value="C:plasma membrane"/>
    <property type="evidence" value="ECO:0007669"/>
    <property type="project" value="TreeGrafter"/>
</dbReference>
<dbReference type="Gene3D" id="3.30.70.1440">
    <property type="entry name" value="Multidrug efflux transporter AcrB pore domain"/>
    <property type="match status" value="1"/>
</dbReference>
<dbReference type="Gene3D" id="3.30.70.1430">
    <property type="entry name" value="Multidrug efflux transporter AcrB pore domain"/>
    <property type="match status" value="2"/>
</dbReference>
<feature type="transmembrane region" description="Helical" evidence="1">
    <location>
        <begin position="12"/>
        <end position="28"/>
    </location>
</feature>
<name>A0A4R7SQH5_9BACT</name>
<dbReference type="Pfam" id="PF00873">
    <property type="entry name" value="ACR_tran"/>
    <property type="match status" value="1"/>
</dbReference>
<dbReference type="InterPro" id="IPR001036">
    <property type="entry name" value="Acrflvin-R"/>
</dbReference>
<dbReference type="SUPFAM" id="SSF82693">
    <property type="entry name" value="Multidrug efflux transporter AcrB pore domain, PN1, PN2, PC1 and PC2 subdomains"/>
    <property type="match status" value="2"/>
</dbReference>
<dbReference type="PANTHER" id="PTHR32063:SF33">
    <property type="entry name" value="RND SUPERFAMILY EFFLUX PUMP PERMEASE COMPONENT"/>
    <property type="match status" value="1"/>
</dbReference>
<feature type="transmembrane region" description="Helical" evidence="1">
    <location>
        <begin position="874"/>
        <end position="891"/>
    </location>
</feature>
<feature type="transmembrane region" description="Helical" evidence="1">
    <location>
        <begin position="972"/>
        <end position="989"/>
    </location>
</feature>
<dbReference type="Gene3D" id="3.30.2090.10">
    <property type="entry name" value="Multidrug efflux transporter AcrB TolC docking domain, DN and DC subdomains"/>
    <property type="match status" value="2"/>
</dbReference>
<dbReference type="RefSeq" id="WP_133792906.1">
    <property type="nucleotide sequence ID" value="NZ_SOCA01000001.1"/>
</dbReference>
<evidence type="ECO:0000313" key="3">
    <source>
        <dbReference type="Proteomes" id="UP000295662"/>
    </source>
</evidence>
<keyword evidence="1" id="KW-0812">Transmembrane</keyword>
<dbReference type="Proteomes" id="UP000295662">
    <property type="component" value="Unassembled WGS sequence"/>
</dbReference>
<reference evidence="2 3" key="1">
    <citation type="submission" date="2019-03" db="EMBL/GenBank/DDBJ databases">
        <title>Genomic Encyclopedia of Archaeal and Bacterial Type Strains, Phase II (KMG-II): from individual species to whole genera.</title>
        <authorList>
            <person name="Goeker M."/>
        </authorList>
    </citation>
    <scope>NUCLEOTIDE SEQUENCE [LARGE SCALE GENOMIC DNA]</scope>
    <source>
        <strain evidence="2 3">ATCC 25309</strain>
    </source>
</reference>
<dbReference type="SUPFAM" id="SSF82866">
    <property type="entry name" value="Multidrug efflux transporter AcrB transmembrane domain"/>
    <property type="match status" value="2"/>
</dbReference>
<comment type="caution">
    <text evidence="2">The sequence shown here is derived from an EMBL/GenBank/DDBJ whole genome shotgun (WGS) entry which is preliminary data.</text>
</comment>
<keyword evidence="1" id="KW-1133">Transmembrane helix</keyword>
<evidence type="ECO:0000256" key="1">
    <source>
        <dbReference type="SAM" id="Phobius"/>
    </source>
</evidence>
<dbReference type="OrthoDB" id="9806532at2"/>
<feature type="transmembrane region" description="Helical" evidence="1">
    <location>
        <begin position="528"/>
        <end position="553"/>
    </location>
</feature>
<keyword evidence="1" id="KW-0472">Membrane</keyword>
<feature type="transmembrane region" description="Helical" evidence="1">
    <location>
        <begin position="381"/>
        <end position="405"/>
    </location>
</feature>
<dbReference type="Gene3D" id="1.20.1640.10">
    <property type="entry name" value="Multidrug efflux transporter AcrB transmembrane domain"/>
    <property type="match status" value="2"/>
</dbReference>
<dbReference type="EMBL" id="SOCA01000001">
    <property type="protein sequence ID" value="TDU80915.1"/>
    <property type="molecule type" value="Genomic_DNA"/>
</dbReference>
<dbReference type="PRINTS" id="PR00702">
    <property type="entry name" value="ACRIFLAVINRP"/>
</dbReference>
<feature type="transmembrane region" description="Helical" evidence="1">
    <location>
        <begin position="329"/>
        <end position="349"/>
    </location>
</feature>
<feature type="transmembrane region" description="Helical" evidence="1">
    <location>
        <begin position="1033"/>
        <end position="1053"/>
    </location>
</feature>
<keyword evidence="3" id="KW-1185">Reference proteome</keyword>
<dbReference type="InterPro" id="IPR027463">
    <property type="entry name" value="AcrB_DN_DC_subdom"/>
</dbReference>
<protein>
    <submittedName>
        <fullName evidence="2">Multidrug efflux pump subunit AcrB</fullName>
    </submittedName>
</protein>
<dbReference type="Gene3D" id="3.30.70.1320">
    <property type="entry name" value="Multidrug efflux transporter AcrB pore domain like"/>
    <property type="match status" value="1"/>
</dbReference>
<feature type="transmembrane region" description="Helical" evidence="1">
    <location>
        <begin position="452"/>
        <end position="471"/>
    </location>
</feature>
<feature type="transmembrane region" description="Helical" evidence="1">
    <location>
        <begin position="426"/>
        <end position="446"/>
    </location>
</feature>
<organism evidence="2 3">
    <name type="scientific">Prosthecobacter fusiformis</name>
    <dbReference type="NCBI Taxonomy" id="48464"/>
    <lineage>
        <taxon>Bacteria</taxon>
        <taxon>Pseudomonadati</taxon>
        <taxon>Verrucomicrobiota</taxon>
        <taxon>Verrucomicrobiia</taxon>
        <taxon>Verrucomicrobiales</taxon>
        <taxon>Verrucomicrobiaceae</taxon>
        <taxon>Prosthecobacter</taxon>
    </lineage>
</organism>
<dbReference type="PANTHER" id="PTHR32063">
    <property type="match status" value="1"/>
</dbReference>
<accession>A0A4R7SQH5</accession>
<feature type="transmembrane region" description="Helical" evidence="1">
    <location>
        <begin position="898"/>
        <end position="917"/>
    </location>
</feature>
<dbReference type="AlphaFoldDB" id="A0A4R7SQH5"/>
<dbReference type="SUPFAM" id="SSF82714">
    <property type="entry name" value="Multidrug efflux transporter AcrB TolC docking domain, DN and DC subdomains"/>
    <property type="match status" value="2"/>
</dbReference>
<gene>
    <name evidence="2" type="ORF">EI77_00216</name>
</gene>
<feature type="transmembrane region" description="Helical" evidence="1">
    <location>
        <begin position="923"/>
        <end position="945"/>
    </location>
</feature>
<proteinExistence type="predicted"/>
<sequence length="1080" mass="118799">MISWFARNHVAANLLMIGAMIAGVWTLLSDRIPLEVFPDMPSRMISVTVPYPASAPEEVEESIVLKIEEAIQQVGSIKHINSTASSSGGTVVIEVEEGKDPREVLDDIKIRVDAIPNLPELAEKPTIQLDDNFHSVITVAVAADMAEADLRRLGEQIRDEISALPGITHAGLSGVRPYEIGIEIPESTLRKYGLNLERVSQAIRSSALDLPAGVVQTEAGDVSIRTRGRAYTGEDYANVVILTRPDGTKLTLGEIAMIQDGFNENPLLARLNGKRCVVVNVMREGGQNAIRIAESVKEYIATAQQRMPDGVQIEFWNDRSKIVKGRISLLIQNAQSSLILVFICVGLFLRLDAVFWVAVGMVASFLGAIALMPFFDIAINLSSLFGFILVLGIVVDDAIVISEHVDTLRQRGMSPLDAAIQGTKEMAIPITFGVLTTVIAFLPMAFGASDFLMMFKPIAIVFILVMLIALVETKIVLPSHLAHPVPGLSGASDILGPVHRFSERNLRKFVDYVYRPALRWCVYHRYTALAGCFGGLIVLCGFFFSGRILWIFFPRVQSERIEAKLTMLDGTPFEVTDAHIQRMYEIAEQMRKEYVGPDGKPVIRAILATTGTTRLTWGSGGSTGSSHVGEINMETYGPEERSLKVNTVDMAADWRERIGTIVGAEELNFRAEIIRSGDPVDIQLTGTDPDELLDISDQIKAHLATYSGVFDITDSLDSGRNEIQLRLKPEAQSFGVTVSDLARQVRQAFYGDEVQRIQRGRNEVKVMLRYPKEDRKSLATLETMRVRTASGLEIPFSRVAEAKVGKSFTNIKRVDRRRAMNITADVNKSTTDPAKVRADAEVFVRQLMATHPHIQWSFEGEARAQREGADAGKWALAIILLGMYAMMAIPFKSYTQPFIVMLVVPFGIVGAVLGHLFHDMPVSSMSVCGMLAVTGVIVNDTLVLVDRINQLREETGDLKYAVQEGGRSRFRAIFLTQITTFVGLMPLMFEFGSLIENSPPGISHMLVWIFGDNRAAQATSAQFLTPVSVSMGYGSLFATVITLFLVPLCYLAVDDLGKLLNRLLGRKPQPMPVNAEAAAI</sequence>